<keyword evidence="2" id="KW-1185">Reference proteome</keyword>
<dbReference type="Proteomes" id="UP000526501">
    <property type="component" value="Unassembled WGS sequence"/>
</dbReference>
<evidence type="ECO:0000313" key="2">
    <source>
        <dbReference type="Proteomes" id="UP000526501"/>
    </source>
</evidence>
<dbReference type="SUPFAM" id="SSF53448">
    <property type="entry name" value="Nucleotide-diphospho-sugar transferases"/>
    <property type="match status" value="1"/>
</dbReference>
<proteinExistence type="predicted"/>
<dbReference type="InterPro" id="IPR029044">
    <property type="entry name" value="Nucleotide-diphossugar_trans"/>
</dbReference>
<dbReference type="AlphaFoldDB" id="A0A7X1B769"/>
<name>A0A7X1B769_9BACT</name>
<accession>A0A7X1B769</accession>
<comment type="caution">
    <text evidence="1">The sequence shown here is derived from an EMBL/GenBank/DDBJ whole genome shotgun (WGS) entry which is preliminary data.</text>
</comment>
<organism evidence="1 2">
    <name type="scientific">Pelagicoccus albus</name>
    <dbReference type="NCBI Taxonomy" id="415222"/>
    <lineage>
        <taxon>Bacteria</taxon>
        <taxon>Pseudomonadati</taxon>
        <taxon>Verrucomicrobiota</taxon>
        <taxon>Opitutia</taxon>
        <taxon>Puniceicoccales</taxon>
        <taxon>Pelagicoccaceae</taxon>
        <taxon>Pelagicoccus</taxon>
    </lineage>
</organism>
<evidence type="ECO:0000313" key="1">
    <source>
        <dbReference type="EMBL" id="MBC2606929.1"/>
    </source>
</evidence>
<sequence length="346" mass="39905">MLQLKAFYETLRSERKGNFKGDICILSTSLTKPVQDFLSRDGIKYHIDPIEFLFSSSLAKKIGLFEHVRNVVNTAFQSTCHHLSPYSDIAAQRCKEVAAISLFSRAIANREHTRIWQVTGKALFETYRNKHFSKLGILSLFDSIRNDYDKILLCDGDMIFQRPVSELFELVNDDRAYVGDEINSITPGTGIYRSNRLAARLHPKKLSKDLSMGPNAHELNVGVILSRTNRMEQLMNEWKSIMFENGIEDLFYAHPSDFWHEQDYMRLLRDMNPEKFCNLPTTSLMHLCNQGNTVLREENGLFKMKSNEVLPTIVHFPGASWKNYHNIKSYYMKSILTSLNGLGIYK</sequence>
<dbReference type="RefSeq" id="WP_185660798.1">
    <property type="nucleotide sequence ID" value="NZ_CAWPOO010000012.1"/>
</dbReference>
<protein>
    <recommendedName>
        <fullName evidence="3">Glycosyl transferase family 8</fullName>
    </recommendedName>
</protein>
<gene>
    <name evidence="1" type="ORF">H5P27_12825</name>
</gene>
<evidence type="ECO:0008006" key="3">
    <source>
        <dbReference type="Google" id="ProtNLM"/>
    </source>
</evidence>
<reference evidence="1 2" key="1">
    <citation type="submission" date="2020-07" db="EMBL/GenBank/DDBJ databases">
        <authorList>
            <person name="Feng X."/>
        </authorList>
    </citation>
    <scope>NUCLEOTIDE SEQUENCE [LARGE SCALE GENOMIC DNA]</scope>
    <source>
        <strain evidence="1 2">JCM23202</strain>
    </source>
</reference>
<dbReference type="EMBL" id="JACHVC010000012">
    <property type="protein sequence ID" value="MBC2606929.1"/>
    <property type="molecule type" value="Genomic_DNA"/>
</dbReference>
<dbReference type="Gene3D" id="3.90.550.10">
    <property type="entry name" value="Spore Coat Polysaccharide Biosynthesis Protein SpsA, Chain A"/>
    <property type="match status" value="1"/>
</dbReference>